<comment type="similarity">
    <text evidence="2">Belongs to the class-I pyridoxal-phosphate-dependent aminotransferase family.</text>
</comment>
<dbReference type="InterPro" id="IPR004839">
    <property type="entry name" value="Aminotransferase_I/II_large"/>
</dbReference>
<dbReference type="GO" id="GO:0030170">
    <property type="term" value="F:pyridoxal phosphate binding"/>
    <property type="evidence" value="ECO:0007669"/>
    <property type="project" value="InterPro"/>
</dbReference>
<dbReference type="InterPro" id="IPR051326">
    <property type="entry name" value="Kynurenine-oxoglutarate_AT"/>
</dbReference>
<dbReference type="GO" id="GO:0005737">
    <property type="term" value="C:cytoplasm"/>
    <property type="evidence" value="ECO:0007669"/>
    <property type="project" value="TreeGrafter"/>
</dbReference>
<feature type="domain" description="Aminotransferase class I/classII large" evidence="6">
    <location>
        <begin position="31"/>
        <end position="384"/>
    </location>
</feature>
<evidence type="ECO:0000256" key="1">
    <source>
        <dbReference type="ARBA" id="ARBA00001933"/>
    </source>
</evidence>
<reference evidence="7 8" key="1">
    <citation type="submission" date="2015-02" db="EMBL/GenBank/DDBJ databases">
        <authorList>
            <person name="Gomez-Escribano P.J."/>
        </authorList>
    </citation>
    <scope>NUCLEOTIDE SEQUENCE [LARGE SCALE GENOMIC DNA]</scope>
    <source>
        <strain evidence="8">C34 (DSM 42122 / NRRL B-24963)</strain>
    </source>
</reference>
<sequence length="404" mass="43467">MDRDPGRPLGAGRFSTTVFTELTALAERTGAINLGQGFPDEDGPEAVLRTACDALVSGENQYPPLGGLPGLRAAVARQRQRRYGLGYDPEDEILVTTGATEAITAAVLALCGPGDEVIVVDPAYDAYVAAVTLAGGRCRRVPLLRDGGTGFVLDPDELQRAVTPRSRLLILNTPHNPTGKVFDRTELSGIARFCVRNDLIAVVDEVYEYLVYDGAGHLPPAALPGMRERTLSVSSAGKTFNVTGWKVGWCCGPSDLVAAVRSVKQYLTFASAAPLQRAVAEALDTQEDWVTRWREDLRGRRDLLAAGLTGAGLPVITPEGGYFLQADVSDLTRRDAVEFCRDLPAAAGIVALPTTAFCEKPGAYRSLVRFAFCKRRDLLAEAVTRVGHLRRPSPPVPSQHLEKT</sequence>
<dbReference type="InterPro" id="IPR015424">
    <property type="entry name" value="PyrdxlP-dep_Trfase"/>
</dbReference>
<dbReference type="GO" id="GO:0016212">
    <property type="term" value="F:kynurenine-oxoglutarate transaminase activity"/>
    <property type="evidence" value="ECO:0007669"/>
    <property type="project" value="TreeGrafter"/>
</dbReference>
<evidence type="ECO:0000256" key="3">
    <source>
        <dbReference type="ARBA" id="ARBA00022576"/>
    </source>
</evidence>
<dbReference type="SUPFAM" id="SSF53383">
    <property type="entry name" value="PLP-dependent transferases"/>
    <property type="match status" value="1"/>
</dbReference>
<keyword evidence="3 7" id="KW-0032">Aminotransferase</keyword>
<accession>A0A0F7VMZ1</accession>
<dbReference type="InterPro" id="IPR015421">
    <property type="entry name" value="PyrdxlP-dep_Trfase_major"/>
</dbReference>
<dbReference type="Pfam" id="PF00155">
    <property type="entry name" value="Aminotran_1_2"/>
    <property type="match status" value="1"/>
</dbReference>
<dbReference type="PANTHER" id="PTHR43807:SF20">
    <property type="entry name" value="FI04487P"/>
    <property type="match status" value="1"/>
</dbReference>
<evidence type="ECO:0000259" key="6">
    <source>
        <dbReference type="Pfam" id="PF00155"/>
    </source>
</evidence>
<dbReference type="FunFam" id="3.40.640.10:FF:000033">
    <property type="entry name" value="Aspartate aminotransferase"/>
    <property type="match status" value="1"/>
</dbReference>
<dbReference type="KEGG" id="sle:sle_00960"/>
<gene>
    <name evidence="7" type="primary">sle_00960</name>
</gene>
<keyword evidence="5" id="KW-0663">Pyridoxal phosphate</keyword>
<evidence type="ECO:0000313" key="8">
    <source>
        <dbReference type="Proteomes" id="UP000035016"/>
    </source>
</evidence>
<comment type="cofactor">
    <cofactor evidence="1">
        <name>pyridoxal 5'-phosphate</name>
        <dbReference type="ChEBI" id="CHEBI:597326"/>
    </cofactor>
</comment>
<evidence type="ECO:0000256" key="5">
    <source>
        <dbReference type="ARBA" id="ARBA00022898"/>
    </source>
</evidence>
<dbReference type="Gene3D" id="3.40.640.10">
    <property type="entry name" value="Type I PLP-dependent aspartate aminotransferase-like (Major domain)"/>
    <property type="match status" value="1"/>
</dbReference>
<dbReference type="Gene3D" id="3.90.1150.10">
    <property type="entry name" value="Aspartate Aminotransferase, domain 1"/>
    <property type="match status" value="1"/>
</dbReference>
<dbReference type="Proteomes" id="UP000035016">
    <property type="component" value="Chromosome Chromosome"/>
</dbReference>
<dbReference type="NCBIfam" id="NF005855">
    <property type="entry name" value="PRK07777.1"/>
    <property type="match status" value="1"/>
</dbReference>
<protein>
    <submittedName>
        <fullName evidence="7">Aminotransferase YbdL</fullName>
    </submittedName>
</protein>
<evidence type="ECO:0000256" key="2">
    <source>
        <dbReference type="ARBA" id="ARBA00007441"/>
    </source>
</evidence>
<dbReference type="RefSeq" id="WP_047121424.1">
    <property type="nucleotide sequence ID" value="NZ_AZSD01000034.1"/>
</dbReference>
<dbReference type="AlphaFoldDB" id="A0A0F7VMZ1"/>
<evidence type="ECO:0000256" key="4">
    <source>
        <dbReference type="ARBA" id="ARBA00022679"/>
    </source>
</evidence>
<dbReference type="InterPro" id="IPR015422">
    <property type="entry name" value="PyrdxlP-dep_Trfase_small"/>
</dbReference>
<dbReference type="EMBL" id="LN831790">
    <property type="protein sequence ID" value="CQR59558.1"/>
    <property type="molecule type" value="Genomic_DNA"/>
</dbReference>
<organism evidence="7 8">
    <name type="scientific">Streptomyces leeuwenhoekii</name>
    <dbReference type="NCBI Taxonomy" id="1437453"/>
    <lineage>
        <taxon>Bacteria</taxon>
        <taxon>Bacillati</taxon>
        <taxon>Actinomycetota</taxon>
        <taxon>Actinomycetes</taxon>
        <taxon>Kitasatosporales</taxon>
        <taxon>Streptomycetaceae</taxon>
        <taxon>Streptomyces</taxon>
    </lineage>
</organism>
<keyword evidence="4 7" id="KW-0808">Transferase</keyword>
<dbReference type="PANTHER" id="PTHR43807">
    <property type="entry name" value="FI04487P"/>
    <property type="match status" value="1"/>
</dbReference>
<proteinExistence type="inferred from homology"/>
<dbReference type="CDD" id="cd00609">
    <property type="entry name" value="AAT_like"/>
    <property type="match status" value="1"/>
</dbReference>
<name>A0A0F7VMZ1_STRLW</name>
<evidence type="ECO:0000313" key="7">
    <source>
        <dbReference type="EMBL" id="CQR59558.1"/>
    </source>
</evidence>